<protein>
    <submittedName>
        <fullName evidence="1">Unnamed protein product, related</fullName>
    </submittedName>
</protein>
<reference evidence="1" key="2">
    <citation type="submission" date="2013-10" db="EMBL/GenBank/DDBJ databases">
        <authorList>
            <person name="Aslett M."/>
        </authorList>
    </citation>
    <scope>NUCLEOTIDE SEQUENCE [LARGE SCALE GENOMIC DNA]</scope>
    <source>
        <strain evidence="1">Houghton</strain>
    </source>
</reference>
<dbReference type="OrthoDB" id="331062at2759"/>
<proteinExistence type="predicted"/>
<dbReference type="GeneID" id="25254237"/>
<gene>
    <name evidence="1" type="ORF">ETH_00025635</name>
</gene>
<reference evidence="1" key="1">
    <citation type="submission" date="2013-10" db="EMBL/GenBank/DDBJ databases">
        <title>Genomic analysis of the causative agents of coccidiosis in chickens.</title>
        <authorList>
            <person name="Reid A.J."/>
            <person name="Blake D."/>
            <person name="Billington K."/>
            <person name="Browne H."/>
            <person name="Dunn M."/>
            <person name="Hung S."/>
            <person name="Kawahara F."/>
            <person name="Miranda-Saavedra D."/>
            <person name="Mourier T."/>
            <person name="Nagra H."/>
            <person name="Otto T.D."/>
            <person name="Rawlings N."/>
            <person name="Sanchez A."/>
            <person name="Sanders M."/>
            <person name="Subramaniam C."/>
            <person name="Tay Y."/>
            <person name="Dear P."/>
            <person name="Doerig C."/>
            <person name="Gruber A."/>
            <person name="Parkinson J."/>
            <person name="Shirley M."/>
            <person name="Wan K.L."/>
            <person name="Berriman M."/>
            <person name="Tomley F."/>
            <person name="Pain A."/>
        </authorList>
    </citation>
    <scope>NUCLEOTIDE SEQUENCE [LARGE SCALE GENOMIC DNA]</scope>
    <source>
        <strain evidence="1">Houghton</strain>
    </source>
</reference>
<dbReference type="InterPro" id="IPR050135">
    <property type="entry name" value="dGTPase-like"/>
</dbReference>
<dbReference type="Proteomes" id="UP000030747">
    <property type="component" value="Unassembled WGS sequence"/>
</dbReference>
<dbReference type="GO" id="GO:0008832">
    <property type="term" value="F:dGTPase activity"/>
    <property type="evidence" value="ECO:0007669"/>
    <property type="project" value="TreeGrafter"/>
</dbReference>
<dbReference type="EMBL" id="HG678400">
    <property type="protein sequence ID" value="CDJ45590.1"/>
    <property type="molecule type" value="Genomic_DNA"/>
</dbReference>
<accession>U6LCV8</accession>
<dbReference type="VEuPathDB" id="ToxoDB:ETH_00025635"/>
<dbReference type="SUPFAM" id="SSF109604">
    <property type="entry name" value="HD-domain/PDEase-like"/>
    <property type="match status" value="1"/>
</dbReference>
<keyword evidence="2" id="KW-1185">Reference proteome</keyword>
<sequence>MQQGANQRTGLDVDRLDYLVRDSAAVPFLGFLLGFSPLRLLLHSKVISGEICYSSSELHSVFGVFFARYSLFSSVYLHKKVRAIELMIAEALREADPVFRWSEAVDDVN</sequence>
<dbReference type="PANTHER" id="PTHR11373:SF4">
    <property type="entry name" value="DEOXYNUCLEOSIDE TRIPHOSPHATE TRIPHOSPHOHYDROLASE SAMHD1"/>
    <property type="match status" value="1"/>
</dbReference>
<evidence type="ECO:0000313" key="1">
    <source>
        <dbReference type="EMBL" id="CDJ45590.1"/>
    </source>
</evidence>
<dbReference type="AlphaFoldDB" id="U6LCV8"/>
<evidence type="ECO:0000313" key="2">
    <source>
        <dbReference type="Proteomes" id="UP000030747"/>
    </source>
</evidence>
<dbReference type="GO" id="GO:0006203">
    <property type="term" value="P:dGTP catabolic process"/>
    <property type="evidence" value="ECO:0007669"/>
    <property type="project" value="TreeGrafter"/>
</dbReference>
<dbReference type="Gene3D" id="1.10.3210.10">
    <property type="entry name" value="Hypothetical protein af1432"/>
    <property type="match status" value="1"/>
</dbReference>
<dbReference type="PANTHER" id="PTHR11373">
    <property type="entry name" value="DEOXYNUCLEOSIDE TRIPHOSPHATE TRIPHOSPHOHYDROLASE"/>
    <property type="match status" value="1"/>
</dbReference>
<name>U6LCV8_EIMTE</name>
<organism evidence="1 2">
    <name type="scientific">Eimeria tenella</name>
    <name type="common">Coccidian parasite</name>
    <dbReference type="NCBI Taxonomy" id="5802"/>
    <lineage>
        <taxon>Eukaryota</taxon>
        <taxon>Sar</taxon>
        <taxon>Alveolata</taxon>
        <taxon>Apicomplexa</taxon>
        <taxon>Conoidasida</taxon>
        <taxon>Coccidia</taxon>
        <taxon>Eucoccidiorida</taxon>
        <taxon>Eimeriorina</taxon>
        <taxon>Eimeriidae</taxon>
        <taxon>Eimeria</taxon>
    </lineage>
</organism>
<dbReference type="GO" id="GO:0005634">
    <property type="term" value="C:nucleus"/>
    <property type="evidence" value="ECO:0007669"/>
    <property type="project" value="TreeGrafter"/>
</dbReference>
<dbReference type="VEuPathDB" id="ToxoDB:ETH2_1124800"/>
<dbReference type="RefSeq" id="XP_013236336.1">
    <property type="nucleotide sequence ID" value="XM_013380882.1"/>
</dbReference>